<keyword evidence="1" id="KW-0472">Membrane</keyword>
<dbReference type="EMBL" id="BAAATR010000005">
    <property type="protein sequence ID" value="GAA2235726.1"/>
    <property type="molecule type" value="Genomic_DNA"/>
</dbReference>
<proteinExistence type="predicted"/>
<protein>
    <submittedName>
        <fullName evidence="2">Uncharacterized protein</fullName>
    </submittedName>
</protein>
<accession>A0ABP5QH09</accession>
<name>A0ABP5QH09_9ACTN</name>
<evidence type="ECO:0000313" key="3">
    <source>
        <dbReference type="Proteomes" id="UP001500305"/>
    </source>
</evidence>
<sequence>MQEADETVHQIPAKNQIDQNAHARPRHWALVAVACAVVVGGTLVATPAQGRPTPSPAGQPAEALAAAAAPDPAKAQLPLDCGPFPVTIALSFGTRLNGVPSTVAAAHCAAPNGTPSDAVFLLTAGPDGRPTVRASLLTEADRLTVTALKVRSDGTITGHAKGYSSDEVPRFAPDLVLSLSWTRHGAGWTRTETKAPASQA</sequence>
<reference evidence="3" key="1">
    <citation type="journal article" date="2019" name="Int. J. Syst. Evol. Microbiol.">
        <title>The Global Catalogue of Microorganisms (GCM) 10K type strain sequencing project: providing services to taxonomists for standard genome sequencing and annotation.</title>
        <authorList>
            <consortium name="The Broad Institute Genomics Platform"/>
            <consortium name="The Broad Institute Genome Sequencing Center for Infectious Disease"/>
            <person name="Wu L."/>
            <person name="Ma J."/>
        </authorList>
    </citation>
    <scope>NUCLEOTIDE SEQUENCE [LARGE SCALE GENOMIC DNA]</scope>
    <source>
        <strain evidence="3">JCM 7356</strain>
    </source>
</reference>
<evidence type="ECO:0000313" key="2">
    <source>
        <dbReference type="EMBL" id="GAA2235726.1"/>
    </source>
</evidence>
<keyword evidence="3" id="KW-1185">Reference proteome</keyword>
<keyword evidence="1" id="KW-1133">Transmembrane helix</keyword>
<comment type="caution">
    <text evidence="2">The sequence shown here is derived from an EMBL/GenBank/DDBJ whole genome shotgun (WGS) entry which is preliminary data.</text>
</comment>
<organism evidence="2 3">
    <name type="scientific">Kitasatospora cystarginea</name>
    <dbReference type="NCBI Taxonomy" id="58350"/>
    <lineage>
        <taxon>Bacteria</taxon>
        <taxon>Bacillati</taxon>
        <taxon>Actinomycetota</taxon>
        <taxon>Actinomycetes</taxon>
        <taxon>Kitasatosporales</taxon>
        <taxon>Streptomycetaceae</taxon>
        <taxon>Kitasatospora</taxon>
    </lineage>
</organism>
<evidence type="ECO:0000256" key="1">
    <source>
        <dbReference type="SAM" id="Phobius"/>
    </source>
</evidence>
<feature type="transmembrane region" description="Helical" evidence="1">
    <location>
        <begin position="28"/>
        <end position="46"/>
    </location>
</feature>
<dbReference type="Proteomes" id="UP001500305">
    <property type="component" value="Unassembled WGS sequence"/>
</dbReference>
<keyword evidence="1" id="KW-0812">Transmembrane</keyword>
<dbReference type="RefSeq" id="WP_344635501.1">
    <property type="nucleotide sequence ID" value="NZ_BAAATR010000005.1"/>
</dbReference>
<gene>
    <name evidence="2" type="ORF">GCM10010430_15650</name>
</gene>